<gene>
    <name evidence="11" type="ORF">A8926_3363</name>
</gene>
<keyword evidence="5" id="KW-0547">Nucleotide-binding</keyword>
<dbReference type="EC" id="2.7.13.3" evidence="2"/>
<dbReference type="InterPro" id="IPR011712">
    <property type="entry name" value="Sig_transdc_His_kin_sub3_dim/P"/>
</dbReference>
<evidence type="ECO:0000256" key="6">
    <source>
        <dbReference type="ARBA" id="ARBA00022777"/>
    </source>
</evidence>
<keyword evidence="9" id="KW-0472">Membrane</keyword>
<feature type="domain" description="Signal transduction histidine kinase subgroup 3 dimerisation and phosphoacceptor" evidence="10">
    <location>
        <begin position="200"/>
        <end position="265"/>
    </location>
</feature>
<keyword evidence="9" id="KW-1133">Transmembrane helix</keyword>
<evidence type="ECO:0000313" key="12">
    <source>
        <dbReference type="Proteomes" id="UP000233786"/>
    </source>
</evidence>
<dbReference type="Pfam" id="PF07730">
    <property type="entry name" value="HisKA_3"/>
    <property type="match status" value="1"/>
</dbReference>
<evidence type="ECO:0000256" key="7">
    <source>
        <dbReference type="ARBA" id="ARBA00022840"/>
    </source>
</evidence>
<evidence type="ECO:0000256" key="2">
    <source>
        <dbReference type="ARBA" id="ARBA00012438"/>
    </source>
</evidence>
<feature type="transmembrane region" description="Helical" evidence="9">
    <location>
        <begin position="60"/>
        <end position="80"/>
    </location>
</feature>
<evidence type="ECO:0000256" key="4">
    <source>
        <dbReference type="ARBA" id="ARBA00022679"/>
    </source>
</evidence>
<dbReference type="Gene3D" id="1.20.5.1930">
    <property type="match status" value="1"/>
</dbReference>
<feature type="transmembrane region" description="Helical" evidence="9">
    <location>
        <begin position="148"/>
        <end position="169"/>
    </location>
</feature>
<feature type="transmembrane region" description="Helical" evidence="9">
    <location>
        <begin position="121"/>
        <end position="142"/>
    </location>
</feature>
<dbReference type="GO" id="GO:0000155">
    <property type="term" value="F:phosphorelay sensor kinase activity"/>
    <property type="evidence" value="ECO:0007669"/>
    <property type="project" value="InterPro"/>
</dbReference>
<feature type="transmembrane region" description="Helical" evidence="9">
    <location>
        <begin position="92"/>
        <end position="114"/>
    </location>
</feature>
<accession>A0A2N3XY94</accession>
<evidence type="ECO:0000256" key="3">
    <source>
        <dbReference type="ARBA" id="ARBA00022553"/>
    </source>
</evidence>
<evidence type="ECO:0000259" key="10">
    <source>
        <dbReference type="Pfam" id="PF07730"/>
    </source>
</evidence>
<evidence type="ECO:0000256" key="1">
    <source>
        <dbReference type="ARBA" id="ARBA00000085"/>
    </source>
</evidence>
<dbReference type="InterPro" id="IPR050482">
    <property type="entry name" value="Sensor_HK_TwoCompSys"/>
</dbReference>
<comment type="catalytic activity">
    <reaction evidence="1">
        <text>ATP + protein L-histidine = ADP + protein N-phospho-L-histidine.</text>
        <dbReference type="EC" id="2.7.13.3"/>
    </reaction>
</comment>
<keyword evidence="4" id="KW-0808">Transferase</keyword>
<dbReference type="SUPFAM" id="SSF55874">
    <property type="entry name" value="ATPase domain of HSP90 chaperone/DNA topoisomerase II/histidine kinase"/>
    <property type="match status" value="1"/>
</dbReference>
<dbReference type="AlphaFoldDB" id="A0A2N3XY94"/>
<keyword evidence="6 11" id="KW-0418">Kinase</keyword>
<sequence length="402" mass="43631">MRNLIANLPGRFDPEEPQYFLGTRPARLARVPRWMILAAISGIVFLISAYDILQNQPGWNVDVILPMAVALAGSLALLAMRRFPATVTVVTVAAHLANTYFWGTPFALYALGAYGRKHWQIWSTSALSVVLSPGLLLNGFAFVTRGSLFSLAIYVLFTLFPVVVGLYMAGRRARLAHWVERAERAEREQALIADRTRAEERARIAREMHDSIAHQVSLVVVHAGALELLANKDPEKAAQAAATIQDVGRGALNELRQMIGVLRSDPTDQAPEPPQPTLQDVEALVSASRDAGLAAELRIEGKRRQLPDHIERAAYRVIQEALTNVHKHAGGSRAAVALTYQPERLAVSVHNSRPAADFRRALPSGGQGLIGLGERVQLAGGDLDSGPLPDGGFRVTATLPAV</sequence>
<keyword evidence="12" id="KW-1185">Reference proteome</keyword>
<dbReference type="InterPro" id="IPR036890">
    <property type="entry name" value="HATPase_C_sf"/>
</dbReference>
<evidence type="ECO:0000256" key="9">
    <source>
        <dbReference type="SAM" id="Phobius"/>
    </source>
</evidence>
<dbReference type="CDD" id="cd16917">
    <property type="entry name" value="HATPase_UhpB-NarQ-NarX-like"/>
    <property type="match status" value="1"/>
</dbReference>
<dbReference type="GO" id="GO:0046983">
    <property type="term" value="F:protein dimerization activity"/>
    <property type="evidence" value="ECO:0007669"/>
    <property type="project" value="InterPro"/>
</dbReference>
<dbReference type="GO" id="GO:0016020">
    <property type="term" value="C:membrane"/>
    <property type="evidence" value="ECO:0007669"/>
    <property type="project" value="InterPro"/>
</dbReference>
<proteinExistence type="predicted"/>
<organism evidence="11 12">
    <name type="scientific">Saccharopolyspora spinosa</name>
    <dbReference type="NCBI Taxonomy" id="60894"/>
    <lineage>
        <taxon>Bacteria</taxon>
        <taxon>Bacillati</taxon>
        <taxon>Actinomycetota</taxon>
        <taxon>Actinomycetes</taxon>
        <taxon>Pseudonocardiales</taxon>
        <taxon>Pseudonocardiaceae</taxon>
        <taxon>Saccharopolyspora</taxon>
    </lineage>
</organism>
<dbReference type="PANTHER" id="PTHR24421:SF10">
    <property type="entry name" value="NITRATE_NITRITE SENSOR PROTEIN NARQ"/>
    <property type="match status" value="1"/>
</dbReference>
<keyword evidence="7" id="KW-0067">ATP-binding</keyword>
<evidence type="ECO:0000313" key="11">
    <source>
        <dbReference type="EMBL" id="PKW15622.1"/>
    </source>
</evidence>
<dbReference type="OrthoDB" id="227596at2"/>
<name>A0A2N3XY94_SACSN</name>
<keyword evidence="8" id="KW-0902">Two-component regulatory system</keyword>
<dbReference type="STRING" id="994479.GCA_000194155_06639"/>
<feature type="transmembrane region" description="Helical" evidence="9">
    <location>
        <begin position="34"/>
        <end position="53"/>
    </location>
</feature>
<dbReference type="Proteomes" id="UP000233786">
    <property type="component" value="Unassembled WGS sequence"/>
</dbReference>
<dbReference type="Gene3D" id="3.30.565.10">
    <property type="entry name" value="Histidine kinase-like ATPase, C-terminal domain"/>
    <property type="match status" value="1"/>
</dbReference>
<dbReference type="PANTHER" id="PTHR24421">
    <property type="entry name" value="NITRATE/NITRITE SENSOR PROTEIN NARX-RELATED"/>
    <property type="match status" value="1"/>
</dbReference>
<dbReference type="EMBL" id="PJNB01000001">
    <property type="protein sequence ID" value="PKW15622.1"/>
    <property type="molecule type" value="Genomic_DNA"/>
</dbReference>
<evidence type="ECO:0000256" key="8">
    <source>
        <dbReference type="ARBA" id="ARBA00023012"/>
    </source>
</evidence>
<comment type="caution">
    <text evidence="11">The sequence shown here is derived from an EMBL/GenBank/DDBJ whole genome shotgun (WGS) entry which is preliminary data.</text>
</comment>
<evidence type="ECO:0000256" key="5">
    <source>
        <dbReference type="ARBA" id="ARBA00022741"/>
    </source>
</evidence>
<keyword evidence="3" id="KW-0597">Phosphoprotein</keyword>
<dbReference type="GO" id="GO:0005524">
    <property type="term" value="F:ATP binding"/>
    <property type="evidence" value="ECO:0007669"/>
    <property type="project" value="UniProtKB-KW"/>
</dbReference>
<protein>
    <recommendedName>
        <fullName evidence="2">histidine kinase</fullName>
        <ecNumber evidence="2">2.7.13.3</ecNumber>
    </recommendedName>
</protein>
<keyword evidence="9" id="KW-0812">Transmembrane</keyword>
<dbReference type="RefSeq" id="WP_101376537.1">
    <property type="nucleotide sequence ID" value="NZ_CP061007.1"/>
</dbReference>
<reference evidence="11" key="1">
    <citation type="submission" date="2017-12" db="EMBL/GenBank/DDBJ databases">
        <title>Sequencing the genomes of 1000 Actinobacteria strains.</title>
        <authorList>
            <person name="Klenk H.-P."/>
        </authorList>
    </citation>
    <scope>NUCLEOTIDE SEQUENCE [LARGE SCALE GENOMIC DNA]</scope>
    <source>
        <strain evidence="11">DSM 44228</strain>
    </source>
</reference>